<organism evidence="2 4">
    <name type="scientific">Polarella glacialis</name>
    <name type="common">Dinoflagellate</name>
    <dbReference type="NCBI Taxonomy" id="89957"/>
    <lineage>
        <taxon>Eukaryota</taxon>
        <taxon>Sar</taxon>
        <taxon>Alveolata</taxon>
        <taxon>Dinophyceae</taxon>
        <taxon>Suessiales</taxon>
        <taxon>Suessiaceae</taxon>
        <taxon>Polarella</taxon>
    </lineage>
</organism>
<keyword evidence="1" id="KW-0677">Repeat</keyword>
<dbReference type="EMBL" id="CAJNNW010028364">
    <property type="protein sequence ID" value="CAE8695758.1"/>
    <property type="molecule type" value="Genomic_DNA"/>
</dbReference>
<proteinExistence type="predicted"/>
<evidence type="ECO:0000256" key="1">
    <source>
        <dbReference type="ARBA" id="ARBA00022737"/>
    </source>
</evidence>
<dbReference type="InterPro" id="IPR011990">
    <property type="entry name" value="TPR-like_helical_dom_sf"/>
</dbReference>
<evidence type="ECO:0000313" key="2">
    <source>
        <dbReference type="EMBL" id="CAE8590104.1"/>
    </source>
</evidence>
<dbReference type="Proteomes" id="UP000626109">
    <property type="component" value="Unassembled WGS sequence"/>
</dbReference>
<dbReference type="Proteomes" id="UP000654075">
    <property type="component" value="Unassembled WGS sequence"/>
</dbReference>
<dbReference type="PANTHER" id="PTHR47447">
    <property type="entry name" value="OS03G0856100 PROTEIN"/>
    <property type="match status" value="1"/>
</dbReference>
<dbReference type="EMBL" id="CAJNNV010004072">
    <property type="protein sequence ID" value="CAE8590104.1"/>
    <property type="molecule type" value="Genomic_DNA"/>
</dbReference>
<evidence type="ECO:0000313" key="4">
    <source>
        <dbReference type="Proteomes" id="UP000654075"/>
    </source>
</evidence>
<reference evidence="2" key="1">
    <citation type="submission" date="2021-02" db="EMBL/GenBank/DDBJ databases">
        <authorList>
            <person name="Dougan E. K."/>
            <person name="Rhodes N."/>
            <person name="Thang M."/>
            <person name="Chan C."/>
        </authorList>
    </citation>
    <scope>NUCLEOTIDE SEQUENCE</scope>
</reference>
<dbReference type="PANTHER" id="PTHR47447:SF17">
    <property type="entry name" value="OS12G0638900 PROTEIN"/>
    <property type="match status" value="1"/>
</dbReference>
<feature type="non-terminal residue" evidence="2">
    <location>
        <position position="1"/>
    </location>
</feature>
<keyword evidence="4" id="KW-1185">Reference proteome</keyword>
<feature type="non-terminal residue" evidence="2">
    <location>
        <position position="274"/>
    </location>
</feature>
<protein>
    <submittedName>
        <fullName evidence="2">Uncharacterized protein</fullName>
    </submittedName>
</protein>
<accession>A0A813DN63</accession>
<name>A0A813DN63_POLGL</name>
<evidence type="ECO:0000313" key="3">
    <source>
        <dbReference type="EMBL" id="CAE8695758.1"/>
    </source>
</evidence>
<comment type="caution">
    <text evidence="2">The sequence shown here is derived from an EMBL/GenBank/DDBJ whole genome shotgun (WGS) entry which is preliminary data.</text>
</comment>
<gene>
    <name evidence="2" type="ORF">PGLA1383_LOCUS8830</name>
    <name evidence="3" type="ORF">PGLA2088_LOCUS29534</name>
</gene>
<sequence length="274" mass="29419">ALSAATSACQQCGRWANALQLVHESQSLGLRRSLPMSTLAASACRDGGLWCEALELLDGLKLSSLRPDGIVLNAVISACADNQRWEISLLLMQRSREEGQATNSIACSAMLAACQTHGQLGWAPKLLDAAGHLTSRALELSPDSAAHRRAEANTVALAVLGLDLLCEYDCLHASLAAESTRRLLAQVLRRLRNAQEAPASLRGAVTNTWQLDDPILQRQGALDAFSTSKIIADVCTRRGSGRDSGLLRKKGMSIQWQQLSQLLARRGSTAQQKG</sequence>
<dbReference type="Gene3D" id="1.25.40.10">
    <property type="entry name" value="Tetratricopeptide repeat domain"/>
    <property type="match status" value="1"/>
</dbReference>
<dbReference type="AlphaFoldDB" id="A0A813DN63"/>